<protein>
    <submittedName>
        <fullName evidence="1">Uncharacterized protein</fullName>
    </submittedName>
</protein>
<dbReference type="AlphaFoldDB" id="A0A100W4R8"/>
<keyword evidence="2" id="KW-1185">Reference proteome</keyword>
<evidence type="ECO:0000313" key="2">
    <source>
        <dbReference type="Proteomes" id="UP000069620"/>
    </source>
</evidence>
<reference evidence="2" key="1">
    <citation type="journal article" date="2016" name="Genome Announc.">
        <title>Draft Genome Sequences of Five Rapidly Growing Mycobacterium Species, M. thermoresistibile, M. fortuitum subsp. acetamidolyticum, M. canariasense, M. brisbanense, and M. novocastrense.</title>
        <authorList>
            <person name="Katahira K."/>
            <person name="Ogura Y."/>
            <person name="Gotoh Y."/>
            <person name="Hayashi T."/>
        </authorList>
    </citation>
    <scope>NUCLEOTIDE SEQUENCE [LARGE SCALE GENOMIC DNA]</scope>
    <source>
        <strain evidence="2">JCM15654</strain>
    </source>
</reference>
<proteinExistence type="predicted"/>
<evidence type="ECO:0000313" key="1">
    <source>
        <dbReference type="EMBL" id="GAS91600.1"/>
    </source>
</evidence>
<sequence length="129" mass="14538">MIPKHPGPCAADVVRVDDFDWDIVTFILRWAPYGGPSEEECWPRFGMTCAQLHTRFADIMRKLGGFGHANLSDRQRELVRQGQRLLATVTGEPTPVPSTPDVRLATDLSEAPGHWSLRQGVWHWTSCAR</sequence>
<name>A0A100W4R8_9MYCO</name>
<gene>
    <name evidence="1" type="ORF">RMCB_5696</name>
</gene>
<comment type="caution">
    <text evidence="1">The sequence shown here is derived from an EMBL/GenBank/DDBJ whole genome shotgun (WGS) entry which is preliminary data.</text>
</comment>
<organism evidence="1 2">
    <name type="scientific">Mycolicibacterium brisbanense</name>
    <dbReference type="NCBI Taxonomy" id="146020"/>
    <lineage>
        <taxon>Bacteria</taxon>
        <taxon>Bacillati</taxon>
        <taxon>Actinomycetota</taxon>
        <taxon>Actinomycetes</taxon>
        <taxon>Mycobacteriales</taxon>
        <taxon>Mycobacteriaceae</taxon>
        <taxon>Mycolicibacterium</taxon>
    </lineage>
</organism>
<dbReference type="EMBL" id="BCSX01000050">
    <property type="protein sequence ID" value="GAS91600.1"/>
    <property type="molecule type" value="Genomic_DNA"/>
</dbReference>
<accession>A0A100W4R8</accession>
<dbReference type="STRING" id="146020.RMCB_5696"/>
<dbReference type="Proteomes" id="UP000069620">
    <property type="component" value="Unassembled WGS sequence"/>
</dbReference>
<reference evidence="2" key="2">
    <citation type="submission" date="2016-02" db="EMBL/GenBank/DDBJ databases">
        <title>Draft genome sequence of five rapidly growing Mycobacterium species.</title>
        <authorList>
            <person name="Katahira K."/>
            <person name="Gotou Y."/>
            <person name="Iida K."/>
            <person name="Ogura Y."/>
            <person name="Hayashi T."/>
        </authorList>
    </citation>
    <scope>NUCLEOTIDE SEQUENCE [LARGE SCALE GENOMIC DNA]</scope>
    <source>
        <strain evidence="2">JCM15654</strain>
    </source>
</reference>